<dbReference type="GO" id="GO:0005829">
    <property type="term" value="C:cytosol"/>
    <property type="evidence" value="ECO:0007669"/>
    <property type="project" value="TreeGrafter"/>
</dbReference>
<keyword evidence="1" id="KW-0238">DNA-binding</keyword>
<dbReference type="GO" id="GO:0003700">
    <property type="term" value="F:DNA-binding transcription factor activity"/>
    <property type="evidence" value="ECO:0007669"/>
    <property type="project" value="TreeGrafter"/>
</dbReference>
<name>W7CT60_9LIST</name>
<dbReference type="AlphaFoldDB" id="W7CT60"/>
<dbReference type="Pfam" id="PF07883">
    <property type="entry name" value="Cupin_2"/>
    <property type="match status" value="1"/>
</dbReference>
<dbReference type="InterPro" id="IPR014710">
    <property type="entry name" value="RmlC-like_jellyroll"/>
</dbReference>
<dbReference type="InterPro" id="IPR011051">
    <property type="entry name" value="RmlC_Cupin_sf"/>
</dbReference>
<dbReference type="InterPro" id="IPR050807">
    <property type="entry name" value="TransReg_Diox_bact_type"/>
</dbReference>
<dbReference type="PANTHER" id="PTHR46797">
    <property type="entry name" value="HTH-TYPE TRANSCRIPTIONAL REGULATOR"/>
    <property type="match status" value="1"/>
</dbReference>
<evidence type="ECO:0000259" key="2">
    <source>
        <dbReference type="Pfam" id="PF07883"/>
    </source>
</evidence>
<dbReference type="PATRIC" id="fig|1265861.3.peg.1328"/>
<keyword evidence="4" id="KW-1185">Reference proteome</keyword>
<dbReference type="GO" id="GO:0003677">
    <property type="term" value="F:DNA binding"/>
    <property type="evidence" value="ECO:0007669"/>
    <property type="project" value="UniProtKB-KW"/>
</dbReference>
<accession>W7CT60</accession>
<protein>
    <submittedName>
        <fullName evidence="3">XRE family transcriptional regulator</fullName>
    </submittedName>
</protein>
<dbReference type="STRING" id="1265861.BCAMP_06700"/>
<dbReference type="PANTHER" id="PTHR46797:SF2">
    <property type="entry name" value="TRANSCRIPTIONAL REGULATOR"/>
    <property type="match status" value="1"/>
</dbReference>
<dbReference type="InterPro" id="IPR013096">
    <property type="entry name" value="Cupin_2"/>
</dbReference>
<dbReference type="CDD" id="cd02209">
    <property type="entry name" value="cupin_XRE_C"/>
    <property type="match status" value="1"/>
</dbReference>
<feature type="domain" description="Cupin type-2" evidence="2">
    <location>
        <begin position="88"/>
        <end position="138"/>
    </location>
</feature>
<dbReference type="Gene3D" id="2.60.120.10">
    <property type="entry name" value="Jelly Rolls"/>
    <property type="match status" value="1"/>
</dbReference>
<evidence type="ECO:0000313" key="3">
    <source>
        <dbReference type="EMBL" id="EUJ39870.1"/>
    </source>
</evidence>
<organism evidence="3 4">
    <name type="scientific">Brochothrix campestris FSL F6-1037</name>
    <dbReference type="NCBI Taxonomy" id="1265861"/>
    <lineage>
        <taxon>Bacteria</taxon>
        <taxon>Bacillati</taxon>
        <taxon>Bacillota</taxon>
        <taxon>Bacilli</taxon>
        <taxon>Bacillales</taxon>
        <taxon>Listeriaceae</taxon>
        <taxon>Brochothrix</taxon>
    </lineage>
</organism>
<dbReference type="Proteomes" id="UP000019243">
    <property type="component" value="Unassembled WGS sequence"/>
</dbReference>
<proteinExistence type="predicted"/>
<reference evidence="3 4" key="1">
    <citation type="submission" date="2012-12" db="EMBL/GenBank/DDBJ databases">
        <title>Novel taxa of Listeriaceae from agricultural environments in the United States.</title>
        <authorList>
            <person name="den Bakker H.C."/>
            <person name="Allred A."/>
            <person name="Warchocki S."/>
            <person name="Wright E.M."/>
            <person name="Burrell A."/>
            <person name="Nightingale K.K."/>
            <person name="Kephart D."/>
            <person name="Wiedmann M."/>
        </authorList>
    </citation>
    <scope>NUCLEOTIDE SEQUENCE [LARGE SCALE GENOMIC DNA]</scope>
    <source>
        <strain evidence="3 4">FSL F6-1037</strain>
    </source>
</reference>
<dbReference type="EMBL" id="AODH01000023">
    <property type="protein sequence ID" value="EUJ39870.1"/>
    <property type="molecule type" value="Genomic_DNA"/>
</dbReference>
<comment type="caution">
    <text evidence="3">The sequence shown here is derived from an EMBL/GenBank/DDBJ whole genome shotgun (WGS) entry which is preliminary data.</text>
</comment>
<evidence type="ECO:0000256" key="1">
    <source>
        <dbReference type="ARBA" id="ARBA00023125"/>
    </source>
</evidence>
<sequence length="144" mass="16737">MRAVHLRWKLFFDILEVLGVSPKSFFDEKTQQQKIIYDEAEHTYYEDTEKGYQIKWLVPESNEKEMEPVILTFPQKGSFKQFEPSLSETFGYCLAGVIKIQFGQTVHRLKAGEALYFQASQPHRIYSDSDTKSVIVLVATNSYL</sequence>
<dbReference type="SUPFAM" id="SSF51182">
    <property type="entry name" value="RmlC-like cupins"/>
    <property type="match status" value="1"/>
</dbReference>
<gene>
    <name evidence="3" type="ORF">BCAMP_06700</name>
</gene>
<evidence type="ECO:0000313" key="4">
    <source>
        <dbReference type="Proteomes" id="UP000019243"/>
    </source>
</evidence>